<reference evidence="3" key="1">
    <citation type="submission" date="2020-05" db="EMBL/GenBank/DDBJ databases">
        <authorList>
            <person name="Chiriac C."/>
            <person name="Salcher M."/>
            <person name="Ghai R."/>
            <person name="Kavagutti S V."/>
        </authorList>
    </citation>
    <scope>NUCLEOTIDE SEQUENCE</scope>
</reference>
<dbReference type="InterPro" id="IPR054357">
    <property type="entry name" value="MFE-2_N"/>
</dbReference>
<evidence type="ECO:0000259" key="1">
    <source>
        <dbReference type="Pfam" id="PF01575"/>
    </source>
</evidence>
<dbReference type="PANTHER" id="PTHR13078">
    <property type="entry name" value="PEROXISOMAL MULTIFUNCTIONAL ENZYME TYPE 2-RELATED"/>
    <property type="match status" value="1"/>
</dbReference>
<evidence type="ECO:0000259" key="2">
    <source>
        <dbReference type="Pfam" id="PF22622"/>
    </source>
</evidence>
<organism evidence="3">
    <name type="scientific">freshwater metagenome</name>
    <dbReference type="NCBI Taxonomy" id="449393"/>
    <lineage>
        <taxon>unclassified sequences</taxon>
        <taxon>metagenomes</taxon>
        <taxon>ecological metagenomes</taxon>
    </lineage>
</organism>
<dbReference type="EMBL" id="CAEZUP010000094">
    <property type="protein sequence ID" value="CAB4620105.1"/>
    <property type="molecule type" value="Genomic_DNA"/>
</dbReference>
<dbReference type="AlphaFoldDB" id="A0A6J6I8D0"/>
<dbReference type="Pfam" id="PF22622">
    <property type="entry name" value="MFE-2_hydrat-2_N"/>
    <property type="match status" value="1"/>
</dbReference>
<proteinExistence type="predicted"/>
<feature type="domain" description="Peroxisomal multifunctional enzyme type 2-like N-terminal" evidence="2">
    <location>
        <begin position="18"/>
        <end position="142"/>
    </location>
</feature>
<dbReference type="CDD" id="cd03448">
    <property type="entry name" value="HDE_HSD"/>
    <property type="match status" value="1"/>
</dbReference>
<sequence length="282" mass="29599">MPINHDAVGATGAPVVHTWTSKDALLYAVGVGAGIDELAFTTENTHDTPQRVLPTMAAVIGAGVSGAISAIGSFDFAMLVHGEQSFVQHREIPVEGSLTATGTITGIWDKGSGAVVAVEGECVDNATGELLLTVGSAIFIRGEGGWGGDRGPSGDRNAAPDRAPDHCVTYATRADQALTYRLSGDRNPLHSDPWFAALAGFDRPILHGLCTYGFTGRALLHSMCGSDPAKFRSMEGRFASPVFPGEELTVEMWNEGAGECVFQTRGQDGRIVVVGGRHTFDA</sequence>
<gene>
    <name evidence="3" type="ORF">UFOPK1835_01711</name>
</gene>
<dbReference type="SUPFAM" id="SSF54637">
    <property type="entry name" value="Thioesterase/thiol ester dehydrase-isomerase"/>
    <property type="match status" value="2"/>
</dbReference>
<dbReference type="GO" id="GO:0003857">
    <property type="term" value="F:(3S)-3-hydroxyacyl-CoA dehydrogenase (NAD+) activity"/>
    <property type="evidence" value="ECO:0007669"/>
    <property type="project" value="TreeGrafter"/>
</dbReference>
<dbReference type="GO" id="GO:0044594">
    <property type="term" value="F:17-beta-hydroxysteroid dehydrogenase (NAD+) activity"/>
    <property type="evidence" value="ECO:0007669"/>
    <property type="project" value="TreeGrafter"/>
</dbReference>
<feature type="domain" description="MaoC-like" evidence="1">
    <location>
        <begin position="158"/>
        <end position="264"/>
    </location>
</feature>
<dbReference type="InterPro" id="IPR029069">
    <property type="entry name" value="HotDog_dom_sf"/>
</dbReference>
<dbReference type="Gene3D" id="3.10.129.10">
    <property type="entry name" value="Hotdog Thioesterase"/>
    <property type="match status" value="1"/>
</dbReference>
<name>A0A6J6I8D0_9ZZZZ</name>
<evidence type="ECO:0000313" key="3">
    <source>
        <dbReference type="EMBL" id="CAB4620105.1"/>
    </source>
</evidence>
<dbReference type="Pfam" id="PF01575">
    <property type="entry name" value="MaoC_dehydratas"/>
    <property type="match status" value="1"/>
</dbReference>
<protein>
    <submittedName>
        <fullName evidence="3">Unannotated protein</fullName>
    </submittedName>
</protein>
<dbReference type="InterPro" id="IPR002539">
    <property type="entry name" value="MaoC-like_dom"/>
</dbReference>
<dbReference type="GO" id="GO:0006635">
    <property type="term" value="P:fatty acid beta-oxidation"/>
    <property type="evidence" value="ECO:0007669"/>
    <property type="project" value="TreeGrafter"/>
</dbReference>
<dbReference type="GO" id="GO:0004300">
    <property type="term" value="F:enoyl-CoA hydratase activity"/>
    <property type="evidence" value="ECO:0007669"/>
    <property type="project" value="TreeGrafter"/>
</dbReference>
<dbReference type="PANTHER" id="PTHR13078:SF56">
    <property type="entry name" value="PEROXISOMAL MULTIFUNCTIONAL ENZYME TYPE 2"/>
    <property type="match status" value="1"/>
</dbReference>
<accession>A0A6J6I8D0</accession>